<dbReference type="InterPro" id="IPR038222">
    <property type="entry name" value="DHHA2_dom_sf"/>
</dbReference>
<feature type="signal peptide" evidence="8">
    <location>
        <begin position="1"/>
        <end position="15"/>
    </location>
</feature>
<dbReference type="InterPro" id="IPR001849">
    <property type="entry name" value="PH_domain"/>
</dbReference>
<feature type="chain" id="PRO_5045509526" description="inorganic diphosphatase" evidence="8">
    <location>
        <begin position="16"/>
        <end position="643"/>
    </location>
</feature>
<dbReference type="Pfam" id="PF01368">
    <property type="entry name" value="DHH"/>
    <property type="match status" value="1"/>
</dbReference>
<evidence type="ECO:0000313" key="11">
    <source>
        <dbReference type="Proteomes" id="UP001642484"/>
    </source>
</evidence>
<dbReference type="Proteomes" id="UP001642484">
    <property type="component" value="Unassembled WGS sequence"/>
</dbReference>
<dbReference type="PROSITE" id="PS50003">
    <property type="entry name" value="PH_DOMAIN"/>
    <property type="match status" value="1"/>
</dbReference>
<evidence type="ECO:0000256" key="4">
    <source>
        <dbReference type="ARBA" id="ARBA00022801"/>
    </source>
</evidence>
<dbReference type="SMART" id="SM00233">
    <property type="entry name" value="PH"/>
    <property type="match status" value="1"/>
</dbReference>
<dbReference type="InterPro" id="IPR025197">
    <property type="entry name" value="DUF4116"/>
</dbReference>
<sequence length="643" mass="71177">MGLLKWCALLPATAAASLSVFGHKVPDTDTVTAAIVYAWELNARNISAQAYRLGELNPETEFVLKALEVPVPPLLPELSKEVAVVDTNNPEELPEGIQKTRIHSIVDHHKLSGLANAEPLEVDMRPLCSATSILYSRSKLYGLTPTKQMAGLMLSGILSDSLEFRSPTTTELDKVHAAELGKLAGLDVHEFAEGMLDAKAKVDHLSCSELIMMDTKIFNIGGKKLRVSVLETTKAAGPLAKKAELVTAMKELKEKEKIDDVLFFVVDILKESATFISSSSTATTLVEPPDVPLQLQFGREALLPKELNESIASPFVDKQALLFGVDTAVRKAWKVKVDDQGLVVLPKVLSRKKQIIPKLEVAESMAGWMDRRGPTIDFAWQRRWVVLHEGKLETYLGQDCQERKAMTRLRPQSSMKAFKVAPLGDSELHRAERPNGFVLDLEPEAAHRPMVYFDPLDSESLSQWTQAINESLQDLEQAMMRDCRIAASRLVRDVVVRCCNSPERITNRRVTKLLLRNIFERVAQDMAAKEVSAVREDRQQAAKAVRRNSSLLRHMPQELRADREVVLAAVDADPMALAYADETLKADRAVVFRAISQDGMALEHSSDALKADRDMVLAAALRSPDALRFATPEVKADAGLVVF</sequence>
<dbReference type="SUPFAM" id="SSF64182">
    <property type="entry name" value="DHH phosphoesterases"/>
    <property type="match status" value="1"/>
</dbReference>
<comment type="catalytic activity">
    <reaction evidence="7">
        <text>diphosphate + H2O = 2 phosphate + H(+)</text>
        <dbReference type="Rhea" id="RHEA:24576"/>
        <dbReference type="ChEBI" id="CHEBI:15377"/>
        <dbReference type="ChEBI" id="CHEBI:15378"/>
        <dbReference type="ChEBI" id="CHEBI:33019"/>
        <dbReference type="ChEBI" id="CHEBI:43474"/>
        <dbReference type="EC" id="3.6.1.1"/>
    </reaction>
</comment>
<dbReference type="PANTHER" id="PTHR12112:SF22">
    <property type="entry name" value="MANGANESE-DEPENDENT INORGANIC PYROPHOSPHATASE-RELATED"/>
    <property type="match status" value="1"/>
</dbReference>
<dbReference type="SMART" id="SM01131">
    <property type="entry name" value="DHHA2"/>
    <property type="match status" value="1"/>
</dbReference>
<evidence type="ECO:0000256" key="3">
    <source>
        <dbReference type="ARBA" id="ARBA00022723"/>
    </source>
</evidence>
<organism evidence="10 11">
    <name type="scientific">Durusdinium trenchii</name>
    <dbReference type="NCBI Taxonomy" id="1381693"/>
    <lineage>
        <taxon>Eukaryota</taxon>
        <taxon>Sar</taxon>
        <taxon>Alveolata</taxon>
        <taxon>Dinophyceae</taxon>
        <taxon>Suessiales</taxon>
        <taxon>Symbiodiniaceae</taxon>
        <taxon>Durusdinium</taxon>
    </lineage>
</organism>
<keyword evidence="8" id="KW-0732">Signal</keyword>
<keyword evidence="11" id="KW-1185">Reference proteome</keyword>
<dbReference type="EMBL" id="CAXAMN010004113">
    <property type="protein sequence ID" value="CAK9007737.1"/>
    <property type="molecule type" value="Genomic_DNA"/>
</dbReference>
<comment type="caution">
    <text evidence="10">The sequence shown here is derived from an EMBL/GenBank/DDBJ whole genome shotgun (WGS) entry which is preliminary data.</text>
</comment>
<evidence type="ECO:0000256" key="7">
    <source>
        <dbReference type="ARBA" id="ARBA00047820"/>
    </source>
</evidence>
<reference evidence="10 11" key="1">
    <citation type="submission" date="2024-02" db="EMBL/GenBank/DDBJ databases">
        <authorList>
            <person name="Chen Y."/>
            <person name="Shah S."/>
            <person name="Dougan E. K."/>
            <person name="Thang M."/>
            <person name="Chan C."/>
        </authorList>
    </citation>
    <scope>NUCLEOTIDE SEQUENCE [LARGE SCALE GENOMIC DNA]</scope>
</reference>
<dbReference type="Gene3D" id="3.90.1640.10">
    <property type="entry name" value="inorganic pyrophosphatase (n-terminal core)"/>
    <property type="match status" value="1"/>
</dbReference>
<dbReference type="Pfam" id="PF13475">
    <property type="entry name" value="DUF4116"/>
    <property type="match status" value="2"/>
</dbReference>
<dbReference type="EC" id="3.6.1.1" evidence="2"/>
<dbReference type="InterPro" id="IPR011993">
    <property type="entry name" value="PH-like_dom_sf"/>
</dbReference>
<name>A0ABP0J063_9DINO</name>
<dbReference type="Pfam" id="PF00169">
    <property type="entry name" value="PH"/>
    <property type="match status" value="1"/>
</dbReference>
<evidence type="ECO:0000259" key="9">
    <source>
        <dbReference type="PROSITE" id="PS50003"/>
    </source>
</evidence>
<accession>A0ABP0J063</accession>
<dbReference type="Gene3D" id="2.30.29.30">
    <property type="entry name" value="Pleckstrin-homology domain (PH domain)/Phosphotyrosine-binding domain (PTB)"/>
    <property type="match status" value="1"/>
</dbReference>
<evidence type="ECO:0000256" key="2">
    <source>
        <dbReference type="ARBA" id="ARBA00012146"/>
    </source>
</evidence>
<dbReference type="InterPro" id="IPR038763">
    <property type="entry name" value="DHH_sf"/>
</dbReference>
<feature type="domain" description="PH" evidence="9">
    <location>
        <begin position="362"/>
        <end position="473"/>
    </location>
</feature>
<evidence type="ECO:0000256" key="1">
    <source>
        <dbReference type="ARBA" id="ARBA00001936"/>
    </source>
</evidence>
<dbReference type="PANTHER" id="PTHR12112">
    <property type="entry name" value="BNIP - RELATED"/>
    <property type="match status" value="1"/>
</dbReference>
<dbReference type="SUPFAM" id="SSF50729">
    <property type="entry name" value="PH domain-like"/>
    <property type="match status" value="1"/>
</dbReference>
<proteinExistence type="predicted"/>
<gene>
    <name evidence="10" type="ORF">CCMP2556_LOCUS8962</name>
</gene>
<dbReference type="Gene3D" id="3.10.310.20">
    <property type="entry name" value="DHHA2 domain"/>
    <property type="match status" value="2"/>
</dbReference>
<evidence type="ECO:0000313" key="10">
    <source>
        <dbReference type="EMBL" id="CAK9007737.1"/>
    </source>
</evidence>
<keyword evidence="3" id="KW-0479">Metal-binding</keyword>
<evidence type="ECO:0000256" key="6">
    <source>
        <dbReference type="ARBA" id="ARBA00032535"/>
    </source>
</evidence>
<evidence type="ECO:0000256" key="5">
    <source>
        <dbReference type="ARBA" id="ARBA00023211"/>
    </source>
</evidence>
<dbReference type="InterPro" id="IPR001667">
    <property type="entry name" value="DDH_dom"/>
</dbReference>
<keyword evidence="4" id="KW-0378">Hydrolase</keyword>
<protein>
    <recommendedName>
        <fullName evidence="2">inorganic diphosphatase</fullName>
        <ecNumber evidence="2">3.6.1.1</ecNumber>
    </recommendedName>
    <alternativeName>
        <fullName evidence="6">Pyrophosphate phospho-hydrolase</fullName>
    </alternativeName>
</protein>
<evidence type="ECO:0000256" key="8">
    <source>
        <dbReference type="SAM" id="SignalP"/>
    </source>
</evidence>
<dbReference type="Pfam" id="PF02833">
    <property type="entry name" value="DHHA2"/>
    <property type="match status" value="1"/>
</dbReference>
<dbReference type="InterPro" id="IPR004097">
    <property type="entry name" value="DHHA2"/>
</dbReference>
<comment type="cofactor">
    <cofactor evidence="1">
        <name>Mn(2+)</name>
        <dbReference type="ChEBI" id="CHEBI:29035"/>
    </cofactor>
</comment>
<keyword evidence="5" id="KW-0464">Manganese</keyword>